<keyword evidence="1" id="KW-0812">Transmembrane</keyword>
<feature type="transmembrane region" description="Helical" evidence="1">
    <location>
        <begin position="7"/>
        <end position="25"/>
    </location>
</feature>
<keyword evidence="1" id="KW-1133">Transmembrane helix</keyword>
<evidence type="ECO:0000256" key="1">
    <source>
        <dbReference type="SAM" id="Phobius"/>
    </source>
</evidence>
<proteinExistence type="predicted"/>
<reference evidence="2" key="1">
    <citation type="journal article" date="2015" name="MBio">
        <title>Eco-Evolutionary Dynamics of Episomes among Ecologically Cohesive Bacterial Populations.</title>
        <authorList>
            <person name="Xue H."/>
            <person name="Cordero O.X."/>
            <person name="Camas F.M."/>
            <person name="Trimble W."/>
            <person name="Meyer F."/>
            <person name="Guglielmini J."/>
            <person name="Rocha E.P."/>
            <person name="Polz M.F."/>
        </authorList>
    </citation>
    <scope>NUCLEOTIDE SEQUENCE</scope>
    <source>
        <strain evidence="2">FF_308</strain>
    </source>
</reference>
<evidence type="ECO:0000313" key="2">
    <source>
        <dbReference type="EMBL" id="AKN36433.1"/>
    </source>
</evidence>
<protein>
    <submittedName>
        <fullName evidence="2">Uncharacterized protein</fullName>
    </submittedName>
</protein>
<keyword evidence="1" id="KW-0472">Membrane</keyword>
<name>A0A0H3ZK89_VIBSP</name>
<dbReference type="EMBL" id="KP795491">
    <property type="protein sequence ID" value="AKN36433.1"/>
    <property type="molecule type" value="Genomic_DNA"/>
</dbReference>
<feature type="transmembrane region" description="Helical" evidence="1">
    <location>
        <begin position="31"/>
        <end position="58"/>
    </location>
</feature>
<accession>A0A0H3ZK89</accession>
<dbReference type="RefSeq" id="WP_371728991.1">
    <property type="nucleotide sequence ID" value="NZ_JBGONR010000050.1"/>
</dbReference>
<sequence length="81" mass="8546">MNLNPKSRLVSFALTLFFGPLGLFYSSVAGALVLVIVAVATAASVIGPVVCWVLAIAIGDHCTHKHNKNIDNIKELVSNKG</sequence>
<dbReference type="AlphaFoldDB" id="A0A0H3ZK89"/>
<organism evidence="2">
    <name type="scientific">Vibrio splendidus</name>
    <dbReference type="NCBI Taxonomy" id="29497"/>
    <lineage>
        <taxon>Bacteria</taxon>
        <taxon>Pseudomonadati</taxon>
        <taxon>Pseudomonadota</taxon>
        <taxon>Gammaproteobacteria</taxon>
        <taxon>Vibrionales</taxon>
        <taxon>Vibrionaceae</taxon>
        <taxon>Vibrio</taxon>
    </lineage>
</organism>